<dbReference type="Proteomes" id="UP001296873">
    <property type="component" value="Unassembled WGS sequence"/>
</dbReference>
<comment type="caution">
    <text evidence="4">The sequence shown here is derived from an EMBL/GenBank/DDBJ whole genome shotgun (WGS) entry which is preliminary data.</text>
</comment>
<name>A0ABS1DAF2_9PROT</name>
<dbReference type="SUPFAM" id="SSF55729">
    <property type="entry name" value="Acyl-CoA N-acyltransferases (Nat)"/>
    <property type="match status" value="1"/>
</dbReference>
<dbReference type="CDD" id="cd04301">
    <property type="entry name" value="NAT_SF"/>
    <property type="match status" value="1"/>
</dbReference>
<sequence>MTQHTETKAPATAVELITELVGADLHDLCDAAESAIQDGGGFGWLKAPERHVMESYWRGVLLVPERELFVARLDGVIAGSVQLQRAPRNNEAQAYVGQLTTFFLAPWARGHGLARRLVEAVEARAIQHDLQAVTLDVRDTQTRAIQLYEAMGYRHWGTNPYYALVDGRWVGGHYYVKPLEAWQARHPERAGGGPSGGGPSGGGPSGGGGTGGSGGAGR</sequence>
<protein>
    <recommendedName>
        <fullName evidence="3">N-acetyltransferase domain-containing protein</fullName>
    </recommendedName>
</protein>
<dbReference type="PROSITE" id="PS51186">
    <property type="entry name" value="GNAT"/>
    <property type="match status" value="1"/>
</dbReference>
<evidence type="ECO:0000313" key="4">
    <source>
        <dbReference type="EMBL" id="MBK1667419.1"/>
    </source>
</evidence>
<evidence type="ECO:0000256" key="1">
    <source>
        <dbReference type="ARBA" id="ARBA00022679"/>
    </source>
</evidence>
<dbReference type="EMBL" id="NRRL01000007">
    <property type="protein sequence ID" value="MBK1667419.1"/>
    <property type="molecule type" value="Genomic_DNA"/>
</dbReference>
<dbReference type="RefSeq" id="WP_200339512.1">
    <property type="nucleotide sequence ID" value="NZ_NRRL01000007.1"/>
</dbReference>
<dbReference type="PANTHER" id="PTHR13947:SF37">
    <property type="entry name" value="LD18367P"/>
    <property type="match status" value="1"/>
</dbReference>
<evidence type="ECO:0000256" key="2">
    <source>
        <dbReference type="SAM" id="MobiDB-lite"/>
    </source>
</evidence>
<dbReference type="InterPro" id="IPR050769">
    <property type="entry name" value="NAT_camello-type"/>
</dbReference>
<reference evidence="4 5" key="1">
    <citation type="journal article" date="2020" name="Microorganisms">
        <title>Osmotic Adaptation and Compatible Solute Biosynthesis of Phototrophic Bacteria as Revealed from Genome Analyses.</title>
        <authorList>
            <person name="Imhoff J.F."/>
            <person name="Rahn T."/>
            <person name="Kunzel S."/>
            <person name="Keller A."/>
            <person name="Neulinger S.C."/>
        </authorList>
    </citation>
    <scope>NUCLEOTIDE SEQUENCE [LARGE SCALE GENOMIC DNA]</scope>
    <source>
        <strain evidence="4 5">DSM 9895</strain>
    </source>
</reference>
<dbReference type="InterPro" id="IPR016181">
    <property type="entry name" value="Acyl_CoA_acyltransferase"/>
</dbReference>
<feature type="compositionally biased region" description="Gly residues" evidence="2">
    <location>
        <begin position="190"/>
        <end position="218"/>
    </location>
</feature>
<keyword evidence="5" id="KW-1185">Reference proteome</keyword>
<keyword evidence="1" id="KW-0808">Transferase</keyword>
<gene>
    <name evidence="4" type="ORF">CKO28_05165</name>
</gene>
<evidence type="ECO:0000313" key="5">
    <source>
        <dbReference type="Proteomes" id="UP001296873"/>
    </source>
</evidence>
<dbReference type="InterPro" id="IPR000182">
    <property type="entry name" value="GNAT_dom"/>
</dbReference>
<feature type="region of interest" description="Disordered" evidence="2">
    <location>
        <begin position="186"/>
        <end position="218"/>
    </location>
</feature>
<dbReference type="Pfam" id="PF00583">
    <property type="entry name" value="Acetyltransf_1"/>
    <property type="match status" value="1"/>
</dbReference>
<accession>A0ABS1DAF2</accession>
<evidence type="ECO:0000259" key="3">
    <source>
        <dbReference type="PROSITE" id="PS51186"/>
    </source>
</evidence>
<proteinExistence type="predicted"/>
<dbReference type="PANTHER" id="PTHR13947">
    <property type="entry name" value="GNAT FAMILY N-ACETYLTRANSFERASE"/>
    <property type="match status" value="1"/>
</dbReference>
<dbReference type="Gene3D" id="3.40.630.30">
    <property type="match status" value="1"/>
</dbReference>
<feature type="domain" description="N-acetyltransferase" evidence="3">
    <location>
        <begin position="15"/>
        <end position="180"/>
    </location>
</feature>
<organism evidence="4 5">
    <name type="scientific">Rhodovibrio sodomensis</name>
    <dbReference type="NCBI Taxonomy" id="1088"/>
    <lineage>
        <taxon>Bacteria</taxon>
        <taxon>Pseudomonadati</taxon>
        <taxon>Pseudomonadota</taxon>
        <taxon>Alphaproteobacteria</taxon>
        <taxon>Rhodospirillales</taxon>
        <taxon>Rhodovibrionaceae</taxon>
        <taxon>Rhodovibrio</taxon>
    </lineage>
</organism>